<reference evidence="4" key="1">
    <citation type="journal article" date="2016" name="Nat. Biotechnol.">
        <title>Sequencing wild and cultivated cassava and related species reveals extensive interspecific hybridization and genetic diversity.</title>
        <authorList>
            <person name="Bredeson J.V."/>
            <person name="Lyons J.B."/>
            <person name="Prochnik S.E."/>
            <person name="Wu G.A."/>
            <person name="Ha C.M."/>
            <person name="Edsinger-Gonzales E."/>
            <person name="Grimwood J."/>
            <person name="Schmutz J."/>
            <person name="Rabbi I.Y."/>
            <person name="Egesi C."/>
            <person name="Nauluvula P."/>
            <person name="Lebot V."/>
            <person name="Ndunguru J."/>
            <person name="Mkamilo G."/>
            <person name="Bart R.S."/>
            <person name="Setter T.L."/>
            <person name="Gleadow R.M."/>
            <person name="Kulakow P."/>
            <person name="Ferguson M.E."/>
            <person name="Rounsley S."/>
            <person name="Rokhsar D.S."/>
        </authorList>
    </citation>
    <scope>NUCLEOTIDE SEQUENCE [LARGE SCALE GENOMIC DNA]</scope>
    <source>
        <strain evidence="4">cv. AM560-2</strain>
    </source>
</reference>
<dbReference type="PANTHER" id="PTHR23201">
    <property type="entry name" value="EXTENSIN, PROLINE-RICH PROTEIN"/>
    <property type="match status" value="1"/>
</dbReference>
<gene>
    <name evidence="3" type="ORF">MANES_18G100600v8</name>
</gene>
<evidence type="ECO:0000313" key="4">
    <source>
        <dbReference type="Proteomes" id="UP000091857"/>
    </source>
</evidence>
<evidence type="ECO:0000313" key="3">
    <source>
        <dbReference type="EMBL" id="OAY23705.1"/>
    </source>
</evidence>
<protein>
    <submittedName>
        <fullName evidence="3">Uncharacterized protein</fullName>
    </submittedName>
</protein>
<dbReference type="Proteomes" id="UP000091857">
    <property type="component" value="Chromosome 18"/>
</dbReference>
<dbReference type="AlphaFoldDB" id="A0A2C9U341"/>
<feature type="chain" id="PRO_5012406521" evidence="2">
    <location>
        <begin position="20"/>
        <end position="111"/>
    </location>
</feature>
<dbReference type="OMA" id="INCGYAC"/>
<sequence>MKPFSIFVVIILLLQVSLGHSFLSNSANFHANIDEGSDAVAIDKKHHYKKINCGYACSRRCKDSSRKNVCHRACRSCCLRCQCVPPGTYGNKQACPCYASLRTHGNKPKCP</sequence>
<dbReference type="EMBL" id="CM004404">
    <property type="protein sequence ID" value="OAY23705.1"/>
    <property type="molecule type" value="Genomic_DNA"/>
</dbReference>
<feature type="signal peptide" evidence="2">
    <location>
        <begin position="1"/>
        <end position="19"/>
    </location>
</feature>
<dbReference type="Gramene" id="Manes.18G100600.3.v8.1">
    <property type="protein sequence ID" value="Manes.18G100600.3.v8.1.CDS"/>
    <property type="gene ID" value="Manes.18G100600.v8.1"/>
</dbReference>
<dbReference type="OrthoDB" id="625265at2759"/>
<keyword evidence="2" id="KW-0732">Signal</keyword>
<keyword evidence="4" id="KW-1185">Reference proteome</keyword>
<comment type="caution">
    <text evidence="3">The sequence shown here is derived from an EMBL/GenBank/DDBJ whole genome shotgun (WGS) entry which is preliminary data.</text>
</comment>
<accession>A0A2C9U341</accession>
<dbReference type="InterPro" id="IPR003854">
    <property type="entry name" value="GASA"/>
</dbReference>
<dbReference type="PANTHER" id="PTHR23201:SF20">
    <property type="entry name" value="GIBBERELLIN-REGULATED PROTEIN 9-LIKE"/>
    <property type="match status" value="1"/>
</dbReference>
<name>A0A2C9U341_MANES</name>
<comment type="similarity">
    <text evidence="1">Belongs to the GASA family.</text>
</comment>
<proteinExistence type="inferred from homology"/>
<dbReference type="STRING" id="3983.A0A2C9U341"/>
<dbReference type="Pfam" id="PF02704">
    <property type="entry name" value="GASA"/>
    <property type="match status" value="1"/>
</dbReference>
<evidence type="ECO:0000256" key="2">
    <source>
        <dbReference type="SAM" id="SignalP"/>
    </source>
</evidence>
<organism evidence="3 4">
    <name type="scientific">Manihot esculenta</name>
    <name type="common">Cassava</name>
    <name type="synonym">Jatropha manihot</name>
    <dbReference type="NCBI Taxonomy" id="3983"/>
    <lineage>
        <taxon>Eukaryota</taxon>
        <taxon>Viridiplantae</taxon>
        <taxon>Streptophyta</taxon>
        <taxon>Embryophyta</taxon>
        <taxon>Tracheophyta</taxon>
        <taxon>Spermatophyta</taxon>
        <taxon>Magnoliopsida</taxon>
        <taxon>eudicotyledons</taxon>
        <taxon>Gunneridae</taxon>
        <taxon>Pentapetalae</taxon>
        <taxon>rosids</taxon>
        <taxon>fabids</taxon>
        <taxon>Malpighiales</taxon>
        <taxon>Euphorbiaceae</taxon>
        <taxon>Crotonoideae</taxon>
        <taxon>Manihoteae</taxon>
        <taxon>Manihot</taxon>
    </lineage>
</organism>
<evidence type="ECO:0000256" key="1">
    <source>
        <dbReference type="ARBA" id="ARBA00010582"/>
    </source>
</evidence>